<evidence type="ECO:0000256" key="2">
    <source>
        <dbReference type="ARBA" id="ARBA00022692"/>
    </source>
</evidence>
<name>A0A1A3BSG2_MYCAS</name>
<comment type="subcellular location">
    <subcellularLocation>
        <location evidence="1">Membrane</location>
        <topology evidence="1">Multi-pass membrane protein</topology>
    </subcellularLocation>
</comment>
<evidence type="ECO:0000256" key="5">
    <source>
        <dbReference type="SAM" id="Phobius"/>
    </source>
</evidence>
<reference evidence="7 8" key="1">
    <citation type="submission" date="2016-06" db="EMBL/GenBank/DDBJ databases">
        <authorList>
            <person name="Kjaerup R.B."/>
            <person name="Dalgaard T.S."/>
            <person name="Juul-Madsen H.R."/>
        </authorList>
    </citation>
    <scope>NUCLEOTIDE SEQUENCE [LARGE SCALE GENOMIC DNA]</scope>
    <source>
        <strain evidence="7 8">1081914.2</strain>
    </source>
</reference>
<keyword evidence="4 5" id="KW-0472">Membrane</keyword>
<evidence type="ECO:0000256" key="4">
    <source>
        <dbReference type="ARBA" id="ARBA00023136"/>
    </source>
</evidence>
<dbReference type="Pfam" id="PF13515">
    <property type="entry name" value="FUSC_2"/>
    <property type="match status" value="1"/>
</dbReference>
<organism evidence="7 8">
    <name type="scientific">Mycobacterium asiaticum</name>
    <dbReference type="NCBI Taxonomy" id="1790"/>
    <lineage>
        <taxon>Bacteria</taxon>
        <taxon>Bacillati</taxon>
        <taxon>Actinomycetota</taxon>
        <taxon>Actinomycetes</taxon>
        <taxon>Mycobacteriales</taxon>
        <taxon>Mycobacteriaceae</taxon>
        <taxon>Mycobacterium</taxon>
    </lineage>
</organism>
<feature type="transmembrane region" description="Helical" evidence="5">
    <location>
        <begin position="54"/>
        <end position="71"/>
    </location>
</feature>
<keyword evidence="2 5" id="KW-0812">Transmembrane</keyword>
<sequence>MKGVSTSLRDRVAVGAVAAAHRLRAALWPIAQTSVAAGLAWYLTHDVLHHPQPFFAPISAVVCMSASNVLRARRAGQMIVGVTLGIVLGAAVQVMLGTDGLAFTVAVFVALGVAVLIGTGFIAQGGMFVNQTAVSATLVLAFAHSAGVVGERLFDALVGGGLALVFSIVLFPANPLTLLGSARAGVMNALHDTLVEINGVTADPERVAADWPLSCVDRLHNQLGGLIEARSTARLIVRRAPLRIGMRQTIAAVDYQAARLGLFASAVLQLARTITPPVATWLAEPLRGAVGELAHATSAADTDEATACAHTAAARDHAASLAAAARNPTEVVLAEIVRTCVDDLQAVIDCPRG</sequence>
<evidence type="ECO:0000256" key="1">
    <source>
        <dbReference type="ARBA" id="ARBA00004141"/>
    </source>
</evidence>
<proteinExistence type="predicted"/>
<keyword evidence="3 5" id="KW-1133">Transmembrane helix</keyword>
<dbReference type="eggNOG" id="COG4129">
    <property type="taxonomic scope" value="Bacteria"/>
</dbReference>
<comment type="caution">
    <text evidence="7">The sequence shown here is derived from an EMBL/GenBank/DDBJ whole genome shotgun (WGS) entry which is preliminary data.</text>
</comment>
<dbReference type="EMBL" id="LZKQ01000280">
    <property type="protein sequence ID" value="OBI76376.1"/>
    <property type="molecule type" value="Genomic_DNA"/>
</dbReference>
<feature type="transmembrane region" description="Helical" evidence="5">
    <location>
        <begin position="153"/>
        <end position="173"/>
    </location>
</feature>
<evidence type="ECO:0000313" key="7">
    <source>
        <dbReference type="EMBL" id="OBI76376.1"/>
    </source>
</evidence>
<accession>A0A1A3BSG2</accession>
<feature type="transmembrane region" description="Helical" evidence="5">
    <location>
        <begin position="78"/>
        <end position="96"/>
    </location>
</feature>
<protein>
    <recommendedName>
        <fullName evidence="6">Integral membrane bound transporter domain-containing protein</fullName>
    </recommendedName>
</protein>
<dbReference type="GO" id="GO:0016020">
    <property type="term" value="C:membrane"/>
    <property type="evidence" value="ECO:0007669"/>
    <property type="project" value="UniProtKB-SubCell"/>
</dbReference>
<feature type="transmembrane region" description="Helical" evidence="5">
    <location>
        <begin position="128"/>
        <end position="147"/>
    </location>
</feature>
<dbReference type="InterPro" id="IPR049453">
    <property type="entry name" value="Memb_transporter_dom"/>
</dbReference>
<evidence type="ECO:0000259" key="6">
    <source>
        <dbReference type="Pfam" id="PF13515"/>
    </source>
</evidence>
<feature type="domain" description="Integral membrane bound transporter" evidence="6">
    <location>
        <begin position="40"/>
        <end position="166"/>
    </location>
</feature>
<dbReference type="STRING" id="1790.A5645_23625"/>
<dbReference type="AlphaFoldDB" id="A0A1A3BSG2"/>
<dbReference type="Proteomes" id="UP000093795">
    <property type="component" value="Unassembled WGS sequence"/>
</dbReference>
<evidence type="ECO:0000256" key="3">
    <source>
        <dbReference type="ARBA" id="ARBA00022989"/>
    </source>
</evidence>
<gene>
    <name evidence="7" type="ORF">A9X01_03760</name>
</gene>
<feature type="transmembrane region" description="Helical" evidence="5">
    <location>
        <begin position="25"/>
        <end position="42"/>
    </location>
</feature>
<evidence type="ECO:0000313" key="8">
    <source>
        <dbReference type="Proteomes" id="UP000093795"/>
    </source>
</evidence>
<feature type="transmembrane region" description="Helical" evidence="5">
    <location>
        <begin position="102"/>
        <end position="121"/>
    </location>
</feature>